<keyword evidence="7 8" id="KW-0472">Membrane</keyword>
<dbReference type="PROSITE" id="PS50928">
    <property type="entry name" value="ABC_TM1"/>
    <property type="match status" value="1"/>
</dbReference>
<dbReference type="PANTHER" id="PTHR43386:SF1">
    <property type="entry name" value="D,D-DIPEPTIDE TRANSPORT SYSTEM PERMEASE PROTEIN DDPC-RELATED"/>
    <property type="match status" value="1"/>
</dbReference>
<evidence type="ECO:0000256" key="6">
    <source>
        <dbReference type="ARBA" id="ARBA00022989"/>
    </source>
</evidence>
<feature type="transmembrane region" description="Helical" evidence="8">
    <location>
        <begin position="346"/>
        <end position="364"/>
    </location>
</feature>
<keyword evidence="5 8" id="KW-0812">Transmembrane</keyword>
<proteinExistence type="inferred from homology"/>
<feature type="transmembrane region" description="Helical" evidence="8">
    <location>
        <begin position="122"/>
        <end position="144"/>
    </location>
</feature>
<feature type="transmembrane region" description="Helical" evidence="8">
    <location>
        <begin position="246"/>
        <end position="272"/>
    </location>
</feature>
<keyword evidence="4" id="KW-0997">Cell inner membrane</keyword>
<keyword evidence="3" id="KW-1003">Cell membrane</keyword>
<comment type="caution">
    <text evidence="10">The sequence shown here is derived from an EMBL/GenBank/DDBJ whole genome shotgun (WGS) entry which is preliminary data.</text>
</comment>
<gene>
    <name evidence="10" type="ORF">D5396_12925</name>
</gene>
<feature type="transmembrane region" description="Helical" evidence="8">
    <location>
        <begin position="194"/>
        <end position="212"/>
    </location>
</feature>
<dbReference type="SUPFAM" id="SSF161098">
    <property type="entry name" value="MetI-like"/>
    <property type="match status" value="2"/>
</dbReference>
<evidence type="ECO:0000256" key="8">
    <source>
        <dbReference type="RuleBase" id="RU363032"/>
    </source>
</evidence>
<feature type="transmembrane region" description="Helical" evidence="8">
    <location>
        <begin position="301"/>
        <end position="322"/>
    </location>
</feature>
<dbReference type="InterPro" id="IPR000515">
    <property type="entry name" value="MetI-like"/>
</dbReference>
<protein>
    <submittedName>
        <fullName evidence="10">ABC transporter permease subunit</fullName>
    </submittedName>
</protein>
<dbReference type="InterPro" id="IPR035906">
    <property type="entry name" value="MetI-like_sf"/>
</dbReference>
<comment type="similarity">
    <text evidence="8">Belongs to the binding-protein-dependent transport system permease family.</text>
</comment>
<feature type="transmembrane region" description="Helical" evidence="8">
    <location>
        <begin position="24"/>
        <end position="47"/>
    </location>
</feature>
<feature type="transmembrane region" description="Helical" evidence="8">
    <location>
        <begin position="156"/>
        <end position="182"/>
    </location>
</feature>
<feature type="transmembrane region" description="Helical" evidence="8">
    <location>
        <begin position="521"/>
        <end position="541"/>
    </location>
</feature>
<dbReference type="RefSeq" id="WP_120078247.1">
    <property type="nucleotide sequence ID" value="NZ_RAHG01000005.1"/>
</dbReference>
<evidence type="ECO:0000256" key="3">
    <source>
        <dbReference type="ARBA" id="ARBA00022475"/>
    </source>
</evidence>
<feature type="transmembrane region" description="Helical" evidence="8">
    <location>
        <begin position="407"/>
        <end position="426"/>
    </location>
</feature>
<comment type="subcellular location">
    <subcellularLocation>
        <location evidence="1">Cell inner membrane</location>
        <topology evidence="1">Multi-pass membrane protein</topology>
    </subcellularLocation>
    <subcellularLocation>
        <location evidence="8">Cell membrane</location>
        <topology evidence="8">Multi-pass membrane protein</topology>
    </subcellularLocation>
</comment>
<dbReference type="InterPro" id="IPR050366">
    <property type="entry name" value="BP-dependent_transpt_permease"/>
</dbReference>
<evidence type="ECO:0000256" key="7">
    <source>
        <dbReference type="ARBA" id="ARBA00023136"/>
    </source>
</evidence>
<keyword evidence="6 8" id="KW-1133">Transmembrane helix</keyword>
<feature type="domain" description="ABC transmembrane type-1" evidence="9">
    <location>
        <begin position="398"/>
        <end position="584"/>
    </location>
</feature>
<dbReference type="EMBL" id="RAHG01000005">
    <property type="protein sequence ID" value="RJT12875.1"/>
    <property type="molecule type" value="Genomic_DNA"/>
</dbReference>
<keyword evidence="11" id="KW-1185">Reference proteome</keyword>
<feature type="transmembrane region" description="Helical" evidence="8">
    <location>
        <begin position="438"/>
        <end position="454"/>
    </location>
</feature>
<feature type="transmembrane region" description="Helical" evidence="8">
    <location>
        <begin position="561"/>
        <end position="582"/>
    </location>
</feature>
<evidence type="ECO:0000313" key="10">
    <source>
        <dbReference type="EMBL" id="RJT12875.1"/>
    </source>
</evidence>
<reference evidence="10 11" key="1">
    <citation type="submission" date="2018-09" db="EMBL/GenBank/DDBJ databases">
        <authorList>
            <person name="Le Fleche-Mateos A."/>
        </authorList>
    </citation>
    <scope>NUCLEOTIDE SEQUENCE [LARGE SCALE GENOMIC DNA]</scope>
    <source>
        <strain evidence="10 11">DSM 30078</strain>
    </source>
</reference>
<evidence type="ECO:0000256" key="2">
    <source>
        <dbReference type="ARBA" id="ARBA00022448"/>
    </source>
</evidence>
<accession>A0ABX9NZJ8</accession>
<organism evidence="10 11">
    <name type="scientific">Rahnella inusitata</name>
    <dbReference type="NCBI Taxonomy" id="58169"/>
    <lineage>
        <taxon>Bacteria</taxon>
        <taxon>Pseudomonadati</taxon>
        <taxon>Pseudomonadota</taxon>
        <taxon>Gammaproteobacteria</taxon>
        <taxon>Enterobacterales</taxon>
        <taxon>Yersiniaceae</taxon>
        <taxon>Rahnella</taxon>
    </lineage>
</organism>
<dbReference type="PANTHER" id="PTHR43386">
    <property type="entry name" value="OLIGOPEPTIDE TRANSPORT SYSTEM PERMEASE PROTEIN APPC"/>
    <property type="match status" value="1"/>
</dbReference>
<sequence length="594" mass="61674">MSESLYCRTCAGVSRFRQSQPTTLLPLISRLLTLAAIVVLIGLLPWLSGTDPALSLLRARSGDQEATAETLNAIRLSLGLDQGPWHALLHWLGGLLRGDAGISWVSGLPVLPGMLRATGVSLTLMATSALVAMIIALLLCAGTLKRGLQGGTPRPAGFLAALLTALPEFLLSSLLLIVGAVWLSLFPPYGWMGWHYAVLPSLALGLPAGGYLGRLYSDALTGTFNESWLTTWSVLGIKRRHTALAVIMRALPGVMPLTGLVLVALTGGAVAVEKVFAIPGLGRATLGAAAAGDLPALQTGVMILLLLASVIGILAGGARRLLLGRALLLGAMPVPAQAAPAHKQRAWIPLLCLAFLMAMVIAGLPRDPLTSGYLRLQPPSLGLPFGADAMGRDLLARVAHGTLNTCLQALAVSLMCLVIGMAVGAFPRAMTGPIEVTNALPPVIAGLVIAAVNGPTATGAIIAVTAVSWAPLAAHTAALVAEIQARPYMKMLPLVGTGTLRRTVFYVLPALSGSLLRHAMLRLPGIALALASLGFLGLGAPPPVPEWGRVLAEGMPYMERAGWSVFAPAAALSVLSIMAVTLSSLRWKKSDTAH</sequence>
<evidence type="ECO:0000256" key="5">
    <source>
        <dbReference type="ARBA" id="ARBA00022692"/>
    </source>
</evidence>
<evidence type="ECO:0000256" key="1">
    <source>
        <dbReference type="ARBA" id="ARBA00004429"/>
    </source>
</evidence>
<dbReference type="Pfam" id="PF00528">
    <property type="entry name" value="BPD_transp_1"/>
    <property type="match status" value="2"/>
</dbReference>
<keyword evidence="2 8" id="KW-0813">Transport</keyword>
<evidence type="ECO:0000313" key="11">
    <source>
        <dbReference type="Proteomes" id="UP000284119"/>
    </source>
</evidence>
<dbReference type="Proteomes" id="UP000284119">
    <property type="component" value="Unassembled WGS sequence"/>
</dbReference>
<name>A0ABX9NZJ8_9GAMM</name>
<evidence type="ECO:0000256" key="4">
    <source>
        <dbReference type="ARBA" id="ARBA00022519"/>
    </source>
</evidence>
<evidence type="ECO:0000259" key="9">
    <source>
        <dbReference type="PROSITE" id="PS50928"/>
    </source>
</evidence>